<dbReference type="RefSeq" id="WP_351086084.1">
    <property type="nucleotide sequence ID" value="NZ_JBEOZG010000037.1"/>
</dbReference>
<name>A0ABW6UU38_9ACTN</name>
<accession>A0ABW6UU38</accession>
<reference evidence="1 2" key="1">
    <citation type="submission" date="2024-10" db="EMBL/GenBank/DDBJ databases">
        <title>The Natural Products Discovery Center: Release of the First 8490 Sequenced Strains for Exploring Actinobacteria Biosynthetic Diversity.</title>
        <authorList>
            <person name="Kalkreuter E."/>
            <person name="Kautsar S.A."/>
            <person name="Yang D."/>
            <person name="Bader C.D."/>
            <person name="Teijaro C.N."/>
            <person name="Fluegel L."/>
            <person name="Davis C.M."/>
            <person name="Simpson J.R."/>
            <person name="Lauterbach L."/>
            <person name="Steele A.D."/>
            <person name="Gui C."/>
            <person name="Meng S."/>
            <person name="Li G."/>
            <person name="Viehrig K."/>
            <person name="Ye F."/>
            <person name="Su P."/>
            <person name="Kiefer A.F."/>
            <person name="Nichols A."/>
            <person name="Cepeda A.J."/>
            <person name="Yan W."/>
            <person name="Fan B."/>
            <person name="Jiang Y."/>
            <person name="Adhikari A."/>
            <person name="Zheng C.-J."/>
            <person name="Schuster L."/>
            <person name="Cowan T.M."/>
            <person name="Smanski M.J."/>
            <person name="Chevrette M.G."/>
            <person name="De Carvalho L.P.S."/>
            <person name="Shen B."/>
        </authorList>
    </citation>
    <scope>NUCLEOTIDE SEQUENCE [LARGE SCALE GENOMIC DNA]</scope>
    <source>
        <strain evidence="1 2">NPDC001390</strain>
    </source>
</reference>
<keyword evidence="2" id="KW-1185">Reference proteome</keyword>
<evidence type="ECO:0000313" key="2">
    <source>
        <dbReference type="Proteomes" id="UP001602058"/>
    </source>
</evidence>
<comment type="caution">
    <text evidence="1">The sequence shown here is derived from an EMBL/GenBank/DDBJ whole genome shotgun (WGS) entry which is preliminary data.</text>
</comment>
<organism evidence="1 2">
    <name type="scientific">Streptomyces bluensis</name>
    <dbReference type="NCBI Taxonomy" id="33897"/>
    <lineage>
        <taxon>Bacteria</taxon>
        <taxon>Bacillati</taxon>
        <taxon>Actinomycetota</taxon>
        <taxon>Actinomycetes</taxon>
        <taxon>Kitasatosporales</taxon>
        <taxon>Streptomycetaceae</taxon>
        <taxon>Streptomyces</taxon>
    </lineage>
</organism>
<dbReference type="Proteomes" id="UP001602058">
    <property type="component" value="Unassembled WGS sequence"/>
</dbReference>
<proteinExistence type="predicted"/>
<dbReference type="EMBL" id="JBIAWJ010000031">
    <property type="protein sequence ID" value="MFF4526988.1"/>
    <property type="molecule type" value="Genomic_DNA"/>
</dbReference>
<gene>
    <name evidence="1" type="ORF">ACFY1D_37085</name>
</gene>
<evidence type="ECO:0000313" key="1">
    <source>
        <dbReference type="EMBL" id="MFF4526988.1"/>
    </source>
</evidence>
<protein>
    <submittedName>
        <fullName evidence="1">Uncharacterized protein</fullName>
    </submittedName>
</protein>
<sequence>MAQNTSSTGRPQGTHFYVMTIQNQVRTPAGNGIAVHTQSQDFTPDPGWTRADIYNAAYNAIVRVNPQLSGGNVIVWSLEPNQL</sequence>